<dbReference type="Gene3D" id="3.40.50.10840">
    <property type="entry name" value="Putative sugar-binding, N-terminal domain"/>
    <property type="match status" value="1"/>
</dbReference>
<sequence length="488" mass="51664">MMKPGLEFALGTAPPSQLVDQTVLLQAAEAGPTVVVLDDDPTGTQTVTALPILTRWEADDLRWAFEQGGTGFCILTNTRSLSVVDARARNASVLEAVHAAAAGRLYVIISRGDSTLRGHHVDEIDEACRTLARVGWGSVDAVLVVPAFPDAQRVTIDSIHWIFENGAWLPAGDSSFAGDATFGYSSSDLREFIAERSYGTLRADEVDRITLDEVRGDPFELVDAIASVSGGRHLVIDAADENDLRSIALAAMRAESRGRRLLYRTSPGLLRPRLAQLPQPPLSTTEVGAAVARAHPATKHGLVVVGSHVPLSSRQLGDLLAHDSSVREIMIDVPTLMRSPNPAAILARIVHYAVTVLADEDVVLSTSRERIDGVDGDDSLRIARVVSGALVTVTREVLRRAQPAFLIGKGGITSSDLATAAVGLRRATILGSLLPGMVSIWQSGDPSLDGVAATPYAVFPGNVGGDEALTQAVAAFRAGANSIGYVSR</sequence>
<evidence type="ECO:0000313" key="9">
    <source>
        <dbReference type="EMBL" id="TFB99549.1"/>
    </source>
</evidence>
<gene>
    <name evidence="9" type="ORF">E3O42_13415</name>
</gene>
<dbReference type="InterPro" id="IPR010737">
    <property type="entry name" value="4-carb_acid_sugar_kinase_N"/>
</dbReference>
<dbReference type="OrthoDB" id="153193at2"/>
<dbReference type="SUPFAM" id="SSF142764">
    <property type="entry name" value="YgbK-like"/>
    <property type="match status" value="1"/>
</dbReference>
<dbReference type="AlphaFoldDB" id="A0A4R8W053"/>
<evidence type="ECO:0000256" key="5">
    <source>
        <dbReference type="ARBA" id="ARBA00022840"/>
    </source>
</evidence>
<keyword evidence="5" id="KW-0067">ATP-binding</keyword>
<accession>A0A4R8W053</accession>
<dbReference type="Pfam" id="PF17042">
    <property type="entry name" value="NBD_C"/>
    <property type="match status" value="1"/>
</dbReference>
<dbReference type="InterPro" id="IPR042213">
    <property type="entry name" value="NBD_C_sf"/>
</dbReference>
<keyword evidence="3" id="KW-0547">Nucleotide-binding</keyword>
<evidence type="ECO:0000256" key="4">
    <source>
        <dbReference type="ARBA" id="ARBA00022777"/>
    </source>
</evidence>
<keyword evidence="10" id="KW-1185">Reference proteome</keyword>
<protein>
    <recommendedName>
        <fullName evidence="11">Four-carbon acid sugar kinase family protein</fullName>
    </recommendedName>
</protein>
<comment type="caution">
    <text evidence="9">The sequence shown here is derived from an EMBL/GenBank/DDBJ whole genome shotgun (WGS) entry which is preliminary data.</text>
</comment>
<evidence type="ECO:0000256" key="1">
    <source>
        <dbReference type="ARBA" id="ARBA00005715"/>
    </source>
</evidence>
<proteinExistence type="inferred from homology"/>
<comment type="similarity">
    <text evidence="1">Belongs to the four-carbon acid sugar kinase family.</text>
</comment>
<organism evidence="9 10">
    <name type="scientific">Cryobacterium adonitolivorans</name>
    <dbReference type="NCBI Taxonomy" id="1259189"/>
    <lineage>
        <taxon>Bacteria</taxon>
        <taxon>Bacillati</taxon>
        <taxon>Actinomycetota</taxon>
        <taxon>Actinomycetes</taxon>
        <taxon>Micrococcales</taxon>
        <taxon>Microbacteriaceae</taxon>
        <taxon>Cryobacterium</taxon>
    </lineage>
</organism>
<evidence type="ECO:0000313" key="10">
    <source>
        <dbReference type="Proteomes" id="UP000297907"/>
    </source>
</evidence>
<dbReference type="GO" id="GO:0005524">
    <property type="term" value="F:ATP binding"/>
    <property type="evidence" value="ECO:0007669"/>
    <property type="project" value="UniProtKB-KW"/>
</dbReference>
<dbReference type="InterPro" id="IPR037051">
    <property type="entry name" value="4-carb_acid_sugar_kinase_N_sf"/>
</dbReference>
<reference evidence="9 10" key="1">
    <citation type="submission" date="2019-03" db="EMBL/GenBank/DDBJ databases">
        <title>Genomics of glacier-inhabiting Cryobacterium strains.</title>
        <authorList>
            <person name="Liu Q."/>
            <person name="Xin Y.-H."/>
        </authorList>
    </citation>
    <scope>NUCLEOTIDE SEQUENCE [LARGE SCALE GENOMIC DNA]</scope>
    <source>
        <strain evidence="9 10">RHLS22-1</strain>
    </source>
</reference>
<feature type="domain" description="Four-carbon acid sugar kinase nucleotide binding" evidence="8">
    <location>
        <begin position="302"/>
        <end position="469"/>
    </location>
</feature>
<dbReference type="Pfam" id="PF07005">
    <property type="entry name" value="SBD_N"/>
    <property type="match status" value="1"/>
</dbReference>
<name>A0A4R8W053_9MICO</name>
<keyword evidence="6" id="KW-0119">Carbohydrate metabolism</keyword>
<evidence type="ECO:0000259" key="8">
    <source>
        <dbReference type="Pfam" id="PF17042"/>
    </source>
</evidence>
<feature type="domain" description="Four-carbon acid sugar kinase N-terminal" evidence="7">
    <location>
        <begin position="35"/>
        <end position="271"/>
    </location>
</feature>
<evidence type="ECO:0008006" key="11">
    <source>
        <dbReference type="Google" id="ProtNLM"/>
    </source>
</evidence>
<evidence type="ECO:0000259" key="7">
    <source>
        <dbReference type="Pfam" id="PF07005"/>
    </source>
</evidence>
<evidence type="ECO:0000256" key="3">
    <source>
        <dbReference type="ARBA" id="ARBA00022741"/>
    </source>
</evidence>
<keyword evidence="4" id="KW-0418">Kinase</keyword>
<evidence type="ECO:0000256" key="6">
    <source>
        <dbReference type="ARBA" id="ARBA00023277"/>
    </source>
</evidence>
<dbReference type="Proteomes" id="UP000297907">
    <property type="component" value="Unassembled WGS sequence"/>
</dbReference>
<dbReference type="EMBL" id="SOFL01000044">
    <property type="protein sequence ID" value="TFB99549.1"/>
    <property type="molecule type" value="Genomic_DNA"/>
</dbReference>
<dbReference type="InterPro" id="IPR031475">
    <property type="entry name" value="NBD_C"/>
</dbReference>
<evidence type="ECO:0000256" key="2">
    <source>
        <dbReference type="ARBA" id="ARBA00022679"/>
    </source>
</evidence>
<dbReference type="GO" id="GO:0016301">
    <property type="term" value="F:kinase activity"/>
    <property type="evidence" value="ECO:0007669"/>
    <property type="project" value="UniProtKB-KW"/>
</dbReference>
<keyword evidence="2" id="KW-0808">Transferase</keyword>
<dbReference type="Gene3D" id="3.40.980.20">
    <property type="entry name" value="Four-carbon acid sugar kinase, nucleotide binding domain"/>
    <property type="match status" value="1"/>
</dbReference>